<comment type="caution">
    <text evidence="1">The sequence shown here is derived from an EMBL/GenBank/DDBJ whole genome shotgun (WGS) entry which is preliminary data.</text>
</comment>
<organism evidence="1 2">
    <name type="scientific">[Clostridium] symbiosum ATCC 14940</name>
    <dbReference type="NCBI Taxonomy" id="411472"/>
    <lineage>
        <taxon>Bacteria</taxon>
        <taxon>Bacillati</taxon>
        <taxon>Bacillota</taxon>
        <taxon>Clostridia</taxon>
        <taxon>Lachnospirales</taxon>
        <taxon>Lachnospiraceae</taxon>
        <taxon>Otoolea</taxon>
    </lineage>
</organism>
<sequence>MGIIIGKIVTVQLSAKLQQMITETKKRRKYLAEYIMAELLRKK</sequence>
<accession>A0ABC9U2Y1</accession>
<gene>
    <name evidence="1" type="ORF">CLOSYM_00403</name>
</gene>
<reference evidence="1 2" key="1">
    <citation type="submission" date="2013-07" db="EMBL/GenBank/DDBJ databases">
        <authorList>
            <person name="Weinstock G."/>
            <person name="Sodergren E."/>
            <person name="Wylie T."/>
            <person name="Fulton L."/>
            <person name="Fulton R."/>
            <person name="Fronick C."/>
            <person name="O'Laughlin M."/>
            <person name="Godfrey J."/>
            <person name="Miner T."/>
            <person name="Herter B."/>
            <person name="Appelbaum E."/>
            <person name="Cordes M."/>
            <person name="Lek S."/>
            <person name="Wollam A."/>
            <person name="Pepin K.H."/>
            <person name="Palsikar V.B."/>
            <person name="Mitreva M."/>
            <person name="Wilson R.K."/>
        </authorList>
    </citation>
    <scope>NUCLEOTIDE SEQUENCE [LARGE SCALE GENOMIC DNA]</scope>
    <source>
        <strain evidence="1 2">ATCC 14940</strain>
    </source>
</reference>
<name>A0ABC9U2Y1_CLOSY</name>
<evidence type="ECO:0000313" key="2">
    <source>
        <dbReference type="Proteomes" id="UP000016491"/>
    </source>
</evidence>
<evidence type="ECO:0000313" key="1">
    <source>
        <dbReference type="EMBL" id="ERI80244.1"/>
    </source>
</evidence>
<protein>
    <submittedName>
        <fullName evidence="1">Uncharacterized protein</fullName>
    </submittedName>
</protein>
<dbReference type="Proteomes" id="UP000016491">
    <property type="component" value="Unassembled WGS sequence"/>
</dbReference>
<dbReference type="AlphaFoldDB" id="A0ABC9U2Y1"/>
<proteinExistence type="predicted"/>
<dbReference type="EMBL" id="AWSU01000033">
    <property type="protein sequence ID" value="ERI80244.1"/>
    <property type="molecule type" value="Genomic_DNA"/>
</dbReference>